<dbReference type="GO" id="GO:0006629">
    <property type="term" value="P:lipid metabolic process"/>
    <property type="evidence" value="ECO:0007669"/>
    <property type="project" value="InterPro"/>
</dbReference>
<dbReference type="Proteomes" id="UP000799772">
    <property type="component" value="Unassembled WGS sequence"/>
</dbReference>
<reference evidence="7" key="1">
    <citation type="journal article" date="2020" name="Stud. Mycol.">
        <title>101 Dothideomycetes genomes: a test case for predicting lifestyles and emergence of pathogens.</title>
        <authorList>
            <person name="Haridas S."/>
            <person name="Albert R."/>
            <person name="Binder M."/>
            <person name="Bloem J."/>
            <person name="Labutti K."/>
            <person name="Salamov A."/>
            <person name="Andreopoulos B."/>
            <person name="Baker S."/>
            <person name="Barry K."/>
            <person name="Bills G."/>
            <person name="Bluhm B."/>
            <person name="Cannon C."/>
            <person name="Castanera R."/>
            <person name="Culley D."/>
            <person name="Daum C."/>
            <person name="Ezra D."/>
            <person name="Gonzalez J."/>
            <person name="Henrissat B."/>
            <person name="Kuo A."/>
            <person name="Liang C."/>
            <person name="Lipzen A."/>
            <person name="Lutzoni F."/>
            <person name="Magnuson J."/>
            <person name="Mondo S."/>
            <person name="Nolan M."/>
            <person name="Ohm R."/>
            <person name="Pangilinan J."/>
            <person name="Park H.-J."/>
            <person name="Ramirez L."/>
            <person name="Alfaro M."/>
            <person name="Sun H."/>
            <person name="Tritt A."/>
            <person name="Yoshinaga Y."/>
            <person name="Zwiers L.-H."/>
            <person name="Turgeon B."/>
            <person name="Goodwin S."/>
            <person name="Spatafora J."/>
            <person name="Crous P."/>
            <person name="Grigoriev I."/>
        </authorList>
    </citation>
    <scope>NUCLEOTIDE SEQUENCE</scope>
    <source>
        <strain evidence="7">CBS 133067</strain>
    </source>
</reference>
<evidence type="ECO:0000256" key="4">
    <source>
        <dbReference type="ARBA" id="ARBA00022801"/>
    </source>
</evidence>
<dbReference type="Gene3D" id="3.20.20.190">
    <property type="entry name" value="Phosphatidylinositol (PI) phosphodiesterase"/>
    <property type="match status" value="1"/>
</dbReference>
<dbReference type="PANTHER" id="PTHR43620:SF7">
    <property type="entry name" value="GLYCEROPHOSPHODIESTER PHOSPHODIESTERASE GDPD5-RELATED"/>
    <property type="match status" value="1"/>
</dbReference>
<sequence>MLSEVLTIVLLGSFVEAVPAPWGGWGFHHKGHGINVQLGPRPYYLVDNMDAGPLKEKLQSCTEKPIKTSSFSIGHRGAPLQFPEHSRQSYMAAARMGAGQLVCRHSQCDLHFTTNILETPLAAKCSTLFKPANPKTGEPASANCCTSDITLAEFKSLCAKMEGNGDNAAVNGTEFQGRLSPTPDYRTDLYATCGTPMSHKDSIELINSYGLQFTPELKTPEVDMPFQGDYTQEEYAQQMIDEYKEMGIDPSRVWPQSFLPDDIFYWIDNEPEFAKQAVYLDERVDTADGYAEAVASLPGLKDRGVKIMAPAIFALVNVSDSGEIVPSPYAEAAKEVGLDIITWSWERDPPISQGVAYYYQSVADAVNNDGDEYTIIDVVARKVGALKMFADWPGTITYYANCFGIGL</sequence>
<organism evidence="7 8">
    <name type="scientific">Rhizodiscina lignyota</name>
    <dbReference type="NCBI Taxonomy" id="1504668"/>
    <lineage>
        <taxon>Eukaryota</taxon>
        <taxon>Fungi</taxon>
        <taxon>Dikarya</taxon>
        <taxon>Ascomycota</taxon>
        <taxon>Pezizomycotina</taxon>
        <taxon>Dothideomycetes</taxon>
        <taxon>Pleosporomycetidae</taxon>
        <taxon>Aulographales</taxon>
        <taxon>Rhizodiscinaceae</taxon>
        <taxon>Rhizodiscina</taxon>
    </lineage>
</organism>
<comment type="catalytic activity">
    <reaction evidence="5">
        <text>a sn-glycero-3-phosphodiester + H2O = an alcohol + sn-glycerol 3-phosphate + H(+)</text>
        <dbReference type="Rhea" id="RHEA:12969"/>
        <dbReference type="ChEBI" id="CHEBI:15377"/>
        <dbReference type="ChEBI" id="CHEBI:15378"/>
        <dbReference type="ChEBI" id="CHEBI:30879"/>
        <dbReference type="ChEBI" id="CHEBI:57597"/>
        <dbReference type="ChEBI" id="CHEBI:83408"/>
        <dbReference type="EC" id="3.1.4.46"/>
    </reaction>
</comment>
<accession>A0A9P4IBK6</accession>
<dbReference type="PANTHER" id="PTHR43620">
    <property type="entry name" value="GLYCEROPHOSPHORYL DIESTER PHOSPHODIESTERASE"/>
    <property type="match status" value="1"/>
</dbReference>
<evidence type="ECO:0000256" key="3">
    <source>
        <dbReference type="ARBA" id="ARBA00022798"/>
    </source>
</evidence>
<evidence type="ECO:0000256" key="6">
    <source>
        <dbReference type="SAM" id="SignalP"/>
    </source>
</evidence>
<keyword evidence="6" id="KW-0732">Signal</keyword>
<keyword evidence="8" id="KW-1185">Reference proteome</keyword>
<dbReference type="EC" id="3.1.4.46" evidence="2"/>
<dbReference type="SUPFAM" id="SSF51695">
    <property type="entry name" value="PLC-like phosphodiesterases"/>
    <property type="match status" value="1"/>
</dbReference>
<evidence type="ECO:0000313" key="7">
    <source>
        <dbReference type="EMBL" id="KAF2095899.1"/>
    </source>
</evidence>
<proteinExistence type="inferred from homology"/>
<evidence type="ECO:0000256" key="5">
    <source>
        <dbReference type="ARBA" id="ARBA00047512"/>
    </source>
</evidence>
<comment type="similarity">
    <text evidence="1">Belongs to the glycerophosphoryl diester phosphodiesterase family.</text>
</comment>
<dbReference type="EMBL" id="ML978130">
    <property type="protein sequence ID" value="KAF2095899.1"/>
    <property type="molecule type" value="Genomic_DNA"/>
</dbReference>
<evidence type="ECO:0000256" key="1">
    <source>
        <dbReference type="ARBA" id="ARBA00007277"/>
    </source>
</evidence>
<keyword evidence="4" id="KW-0378">Hydrolase</keyword>
<feature type="chain" id="PRO_5040505975" description="glycerophosphodiester phosphodiesterase" evidence="6">
    <location>
        <begin position="18"/>
        <end position="407"/>
    </location>
</feature>
<dbReference type="InterPro" id="IPR017946">
    <property type="entry name" value="PLC-like_Pdiesterase_TIM-brl"/>
</dbReference>
<dbReference type="OrthoDB" id="1058301at2759"/>
<evidence type="ECO:0000256" key="2">
    <source>
        <dbReference type="ARBA" id="ARBA00012247"/>
    </source>
</evidence>
<protein>
    <recommendedName>
        <fullName evidence="2">glycerophosphodiester phosphodiesterase</fullName>
        <ecNumber evidence="2">3.1.4.46</ecNumber>
    </recommendedName>
</protein>
<dbReference type="GO" id="GO:0006071">
    <property type="term" value="P:glycerol metabolic process"/>
    <property type="evidence" value="ECO:0007669"/>
    <property type="project" value="UniProtKB-KW"/>
</dbReference>
<dbReference type="GO" id="GO:0008889">
    <property type="term" value="F:glycerophosphodiester phosphodiesterase activity"/>
    <property type="evidence" value="ECO:0007669"/>
    <property type="project" value="UniProtKB-EC"/>
</dbReference>
<gene>
    <name evidence="7" type="ORF">NA57DRAFT_78674</name>
</gene>
<name>A0A9P4IBK6_9PEZI</name>
<keyword evidence="3" id="KW-0319">Glycerol metabolism</keyword>
<dbReference type="AlphaFoldDB" id="A0A9P4IBK6"/>
<evidence type="ECO:0000313" key="8">
    <source>
        <dbReference type="Proteomes" id="UP000799772"/>
    </source>
</evidence>
<feature type="signal peptide" evidence="6">
    <location>
        <begin position="1"/>
        <end position="17"/>
    </location>
</feature>
<comment type="caution">
    <text evidence="7">The sequence shown here is derived from an EMBL/GenBank/DDBJ whole genome shotgun (WGS) entry which is preliminary data.</text>
</comment>